<accession>A0ABQ9GEM9</accession>
<gene>
    <name evidence="2" type="ORF">PR048_028512</name>
</gene>
<evidence type="ECO:0000313" key="3">
    <source>
        <dbReference type="Proteomes" id="UP001159363"/>
    </source>
</evidence>
<dbReference type="Proteomes" id="UP001159363">
    <property type="component" value="Chromosome 12"/>
</dbReference>
<name>A0ABQ9GEM9_9NEOP</name>
<reference evidence="2 3" key="1">
    <citation type="submission" date="2023-02" db="EMBL/GenBank/DDBJ databases">
        <title>LHISI_Scaffold_Assembly.</title>
        <authorList>
            <person name="Stuart O.P."/>
            <person name="Cleave R."/>
            <person name="Magrath M.J.L."/>
            <person name="Mikheyev A.S."/>
        </authorList>
    </citation>
    <scope>NUCLEOTIDE SEQUENCE [LARGE SCALE GENOMIC DNA]</scope>
    <source>
        <strain evidence="2">Daus_M_001</strain>
        <tissue evidence="2">Leg muscle</tissue>
    </source>
</reference>
<evidence type="ECO:0000256" key="1">
    <source>
        <dbReference type="SAM" id="MobiDB-lite"/>
    </source>
</evidence>
<proteinExistence type="predicted"/>
<protein>
    <submittedName>
        <fullName evidence="2">Uncharacterized protein</fullName>
    </submittedName>
</protein>
<evidence type="ECO:0000313" key="2">
    <source>
        <dbReference type="EMBL" id="KAJ8869521.1"/>
    </source>
</evidence>
<feature type="region of interest" description="Disordered" evidence="1">
    <location>
        <begin position="281"/>
        <end position="305"/>
    </location>
</feature>
<organism evidence="2 3">
    <name type="scientific">Dryococelus australis</name>
    <dbReference type="NCBI Taxonomy" id="614101"/>
    <lineage>
        <taxon>Eukaryota</taxon>
        <taxon>Metazoa</taxon>
        <taxon>Ecdysozoa</taxon>
        <taxon>Arthropoda</taxon>
        <taxon>Hexapoda</taxon>
        <taxon>Insecta</taxon>
        <taxon>Pterygota</taxon>
        <taxon>Neoptera</taxon>
        <taxon>Polyneoptera</taxon>
        <taxon>Phasmatodea</taxon>
        <taxon>Verophasmatodea</taxon>
        <taxon>Anareolatae</taxon>
        <taxon>Phasmatidae</taxon>
        <taxon>Eurycanthinae</taxon>
        <taxon>Dryococelus</taxon>
    </lineage>
</organism>
<keyword evidence="3" id="KW-1185">Reference proteome</keyword>
<dbReference type="EMBL" id="JARBHB010000013">
    <property type="protein sequence ID" value="KAJ8869521.1"/>
    <property type="molecule type" value="Genomic_DNA"/>
</dbReference>
<comment type="caution">
    <text evidence="2">The sequence shown here is derived from an EMBL/GenBank/DDBJ whole genome shotgun (WGS) entry which is preliminary data.</text>
</comment>
<sequence>MVSFVVRGECCGARRVLWCVVRVVVRGECCGRQRRDSERPVSGCRSEEAGYVIKTQCAAQTLSSTYARRLPVRCGAWRPSSPASPFTAHHELIRVSPWSCYIALPGPPLGLQHGLTKHRSLPRDVQRVLRRYRLFKVNFWVGDFHNGRQDGVIAPFVPGWREVGRTKPHFGAGLGGRELSKWLDHSPPSNANRVRFPAGSPQHFRMWQLCPDDAAGRRVFSGISGFPLPCIAALLHTHLGSLSLAFKTLILRTSPNLFTHTALLTARSSEPMRVIEVSMGQRRNGWGGEGETGDRREGPPTSGIVRHDSHLRKSVISKIERRAHGPTLGRGLVARGVVMRGIEKCKDGKVYEASVRQAEKL</sequence>